<name>A0A9R1TLU6_9HYME</name>
<keyword evidence="6" id="KW-0067">ATP-binding</keyword>
<dbReference type="PANTHER" id="PTHR45639">
    <property type="entry name" value="HSC70CB, ISOFORM G-RELATED"/>
    <property type="match status" value="1"/>
</dbReference>
<dbReference type="GO" id="GO:0030968">
    <property type="term" value="P:endoplasmic reticulum unfolded protein response"/>
    <property type="evidence" value="ECO:0007669"/>
    <property type="project" value="TreeGrafter"/>
</dbReference>
<dbReference type="PRINTS" id="PR00301">
    <property type="entry name" value="HEATSHOCK70"/>
</dbReference>
<dbReference type="CTD" id="31215"/>
<comment type="similarity">
    <text evidence="2">Belongs to the heat shock protein 70 family.</text>
</comment>
<evidence type="ECO:0000256" key="9">
    <source>
        <dbReference type="SAM" id="MobiDB-lite"/>
    </source>
</evidence>
<evidence type="ECO:0000313" key="12">
    <source>
        <dbReference type="RefSeq" id="XP_011311505.1"/>
    </source>
</evidence>
<feature type="region of interest" description="Disordered" evidence="9">
    <location>
        <begin position="862"/>
        <end position="933"/>
    </location>
</feature>
<dbReference type="GO" id="GO:0005524">
    <property type="term" value="F:ATP binding"/>
    <property type="evidence" value="ECO:0007669"/>
    <property type="project" value="UniProtKB-KW"/>
</dbReference>
<dbReference type="InterPro" id="IPR029047">
    <property type="entry name" value="HSP70_peptide-bd_sf"/>
</dbReference>
<dbReference type="RefSeq" id="XP_011311505.1">
    <property type="nucleotide sequence ID" value="XM_011313203.1"/>
</dbReference>
<evidence type="ECO:0000256" key="7">
    <source>
        <dbReference type="ARBA" id="ARBA00023186"/>
    </source>
</evidence>
<evidence type="ECO:0000256" key="1">
    <source>
        <dbReference type="ARBA" id="ARBA00004319"/>
    </source>
</evidence>
<evidence type="ECO:0000313" key="11">
    <source>
        <dbReference type="Proteomes" id="UP000694866"/>
    </source>
</evidence>
<dbReference type="KEGG" id="fas:105271574"/>
<reference evidence="12" key="1">
    <citation type="submission" date="2025-08" db="UniProtKB">
        <authorList>
            <consortium name="RefSeq"/>
        </authorList>
    </citation>
    <scope>IDENTIFICATION</scope>
    <source>
        <strain evidence="12">USDA-PBARC FA_bdor</strain>
        <tissue evidence="12">Whole organism</tissue>
    </source>
</reference>
<evidence type="ECO:0000256" key="4">
    <source>
        <dbReference type="ARBA" id="ARBA00022741"/>
    </source>
</evidence>
<evidence type="ECO:0000256" key="3">
    <source>
        <dbReference type="ARBA" id="ARBA00022729"/>
    </source>
</evidence>
<feature type="region of interest" description="Disordered" evidence="9">
    <location>
        <begin position="569"/>
        <end position="663"/>
    </location>
</feature>
<dbReference type="AlphaFoldDB" id="A0A9R1TLU6"/>
<dbReference type="GO" id="GO:0140662">
    <property type="term" value="F:ATP-dependent protein folding chaperone"/>
    <property type="evidence" value="ECO:0007669"/>
    <property type="project" value="InterPro"/>
</dbReference>
<dbReference type="OrthoDB" id="10262720at2759"/>
<dbReference type="Proteomes" id="UP000694866">
    <property type="component" value="Unplaced"/>
</dbReference>
<evidence type="ECO:0000256" key="2">
    <source>
        <dbReference type="ARBA" id="ARBA00007381"/>
    </source>
</evidence>
<dbReference type="GeneID" id="105271574"/>
<dbReference type="InterPro" id="IPR013126">
    <property type="entry name" value="Hsp_70_fam"/>
</dbReference>
<dbReference type="Gene3D" id="3.30.30.30">
    <property type="match status" value="1"/>
</dbReference>
<dbReference type="Gene3D" id="3.30.420.40">
    <property type="match status" value="2"/>
</dbReference>
<dbReference type="InterPro" id="IPR029048">
    <property type="entry name" value="HSP70_C_sf"/>
</dbReference>
<feature type="compositionally biased region" description="Polar residues" evidence="9">
    <location>
        <begin position="871"/>
        <end position="888"/>
    </location>
</feature>
<dbReference type="GO" id="GO:0034663">
    <property type="term" value="C:endoplasmic reticulum chaperone complex"/>
    <property type="evidence" value="ECO:0007669"/>
    <property type="project" value="TreeGrafter"/>
</dbReference>
<feature type="chain" id="PRO_5040447029" description="Hypoxia up-regulated protein 1" evidence="10">
    <location>
        <begin position="25"/>
        <end position="933"/>
    </location>
</feature>
<keyword evidence="4" id="KW-0547">Nucleotide-binding</keyword>
<dbReference type="CDD" id="cd10230">
    <property type="entry name" value="ASKHA_NBD_HSP70_HYOU1"/>
    <property type="match status" value="1"/>
</dbReference>
<keyword evidence="5" id="KW-0256">Endoplasmic reticulum</keyword>
<comment type="subcellular location">
    <subcellularLocation>
        <location evidence="1">Endoplasmic reticulum lumen</location>
    </subcellularLocation>
</comment>
<keyword evidence="3 10" id="KW-0732">Signal</keyword>
<evidence type="ECO:0000256" key="6">
    <source>
        <dbReference type="ARBA" id="ARBA00022840"/>
    </source>
</evidence>
<dbReference type="GO" id="GO:0005788">
    <property type="term" value="C:endoplasmic reticulum lumen"/>
    <property type="evidence" value="ECO:0007669"/>
    <property type="project" value="UniProtKB-SubCell"/>
</dbReference>
<dbReference type="Gene3D" id="2.60.34.10">
    <property type="entry name" value="Substrate Binding Domain Of DNAk, Chain A, domain 1"/>
    <property type="match status" value="1"/>
</dbReference>
<dbReference type="SUPFAM" id="SSF53067">
    <property type="entry name" value="Actin-like ATPase domain"/>
    <property type="match status" value="2"/>
</dbReference>
<evidence type="ECO:0000256" key="8">
    <source>
        <dbReference type="ARBA" id="ARBA00040503"/>
    </source>
</evidence>
<dbReference type="Gene3D" id="1.20.1270.10">
    <property type="match status" value="1"/>
</dbReference>
<dbReference type="Gene3D" id="3.90.640.10">
    <property type="entry name" value="Actin, Chain A, domain 4"/>
    <property type="match status" value="1"/>
</dbReference>
<gene>
    <name evidence="12" type="primary">Grp170</name>
</gene>
<proteinExistence type="inferred from homology"/>
<feature type="signal peptide" evidence="10">
    <location>
        <begin position="1"/>
        <end position="24"/>
    </location>
</feature>
<dbReference type="Pfam" id="PF00012">
    <property type="entry name" value="HSP70"/>
    <property type="match status" value="1"/>
</dbReference>
<dbReference type="FunFam" id="3.30.30.30:FF:000004">
    <property type="entry name" value="hypoxia up-regulated protein 1"/>
    <property type="match status" value="1"/>
</dbReference>
<keyword evidence="11" id="KW-1185">Reference proteome</keyword>
<protein>
    <recommendedName>
        <fullName evidence="8">Hypoxia up-regulated protein 1</fullName>
    </recommendedName>
</protein>
<dbReference type="InterPro" id="IPR043129">
    <property type="entry name" value="ATPase_NBD"/>
</dbReference>
<feature type="compositionally biased region" description="Basic and acidic residues" evidence="9">
    <location>
        <begin position="581"/>
        <end position="599"/>
    </location>
</feature>
<organism evidence="11 12">
    <name type="scientific">Fopius arisanus</name>
    <dbReference type="NCBI Taxonomy" id="64838"/>
    <lineage>
        <taxon>Eukaryota</taxon>
        <taxon>Metazoa</taxon>
        <taxon>Ecdysozoa</taxon>
        <taxon>Arthropoda</taxon>
        <taxon>Hexapoda</taxon>
        <taxon>Insecta</taxon>
        <taxon>Pterygota</taxon>
        <taxon>Neoptera</taxon>
        <taxon>Endopterygota</taxon>
        <taxon>Hymenoptera</taxon>
        <taxon>Apocrita</taxon>
        <taxon>Ichneumonoidea</taxon>
        <taxon>Braconidae</taxon>
        <taxon>Opiinae</taxon>
        <taxon>Fopius</taxon>
    </lineage>
</organism>
<dbReference type="SUPFAM" id="SSF100934">
    <property type="entry name" value="Heat shock protein 70kD (HSP70), C-terminal subdomain"/>
    <property type="match status" value="1"/>
</dbReference>
<sequence>MTRILRVMGLTILLSYLFLGQANGLAVMSVDIGSEWMKVAIVSPGVPMEIALNKESKRKTPAVIAFREDERLFGEDAQVVGVRFPKNSFSYVLDLLGKSIDNPIVSLYQKRFPYHEIVADEERNTIAFKIDDGTVFTPEELLAQLLHKAKEMAENSANQKIKEAVITVPGFFNQAERRAVIQAAELADIKVLQLINDYTAVALNYGIFHRNEFNETTQYIMLYDMGASSTTATVVSYQNVKTKERGFVETHPQVSILGVGYDRTLGGLEVQTRLQHYLAEEFDKLKKTKTSVFESPRAMAKLFKEAGRVKNVLSANADHYAQIEGLLDEQDFKLQVTREKLEELVADVMERVTAPIKMALDTSQLTMDVISHVILVGAATRMPKVQEMLQKYLNTELSKNINTDEAAVLGAVYKAADLSQGFKVKKFITKDGVLFPIQIVFDKSSEEKSKQVRRTLFSKMNAYPQKKIITFNKRQGDFEFSVGYADLDHIPPHQIPAIGNLNLTTVALTGVAEAFEKHQKEGAESKGIKAHFSMDDSGLLDLINVELVSEKSATVEKDEGTFSKLGSTISKLFSGSDEPEAEKVEEPPKEDVKPVREESETPPAAESQEKLNSTNGTKSEESKPLNQTEKTTEKKVTVINLKEPISSSERKYGPQPLQGHKLEESSEKIKQLELRDLEKVRRETALNTLESFVIDTQQHLQRDEFKTAAAPGEIERIIEACSATSDWLYEDGFGQNADIYEGKLNDLKKLTSELYERVYEHRERPEVLAGMETMLNGSNFFLNNMKNINSADKIFTSVEIETLEKIINDTHEYHQLVIKTVSETKLHEPVKHKVRDIANKMALLDREVKYLVNKAKIWKPKVEEKAPEGSGNDNETESTPEGNSTNPGDSEETITINSEEEAIIEGQPNATTEELEPAKEEDEEEKKEARVEL</sequence>
<dbReference type="PANTHER" id="PTHR45639:SF3">
    <property type="entry name" value="HYPOXIA UP-REGULATED PROTEIN 1"/>
    <property type="match status" value="1"/>
</dbReference>
<evidence type="ECO:0000256" key="10">
    <source>
        <dbReference type="SAM" id="SignalP"/>
    </source>
</evidence>
<evidence type="ECO:0000256" key="5">
    <source>
        <dbReference type="ARBA" id="ARBA00022824"/>
    </source>
</evidence>
<feature type="compositionally biased region" description="Acidic residues" evidence="9">
    <location>
        <begin position="913"/>
        <end position="925"/>
    </location>
</feature>
<accession>A0A9R1TLU6</accession>
<keyword evidence="7" id="KW-0143">Chaperone</keyword>